<evidence type="ECO:0000256" key="2">
    <source>
        <dbReference type="SAM" id="Phobius"/>
    </source>
</evidence>
<organism evidence="6">
    <name type="scientific">Nippostrongylus brasiliensis</name>
    <name type="common">Rat hookworm</name>
    <dbReference type="NCBI Taxonomy" id="27835"/>
    <lineage>
        <taxon>Eukaryota</taxon>
        <taxon>Metazoa</taxon>
        <taxon>Ecdysozoa</taxon>
        <taxon>Nematoda</taxon>
        <taxon>Chromadorea</taxon>
        <taxon>Rhabditida</taxon>
        <taxon>Rhabditina</taxon>
        <taxon>Rhabditomorpha</taxon>
        <taxon>Strongyloidea</taxon>
        <taxon>Heligmosomidae</taxon>
        <taxon>Nippostrongylus</taxon>
    </lineage>
</organism>
<sequence>MGTITNYAITGALATTTVVIVVTYFVIFDVISGINEFQKDIEQELAQFKDFSNDAWETMMTAQQAEGGASRMTVFTARIRRGGSYSTGGGGGGGGGYATGGGGGGGGGGCQCAAQSTGCPRGPPGSLGLSESLFIPQLCILPGPPGQL</sequence>
<keyword evidence="1" id="KW-0677">Repeat</keyword>
<evidence type="ECO:0000256" key="1">
    <source>
        <dbReference type="ARBA" id="ARBA00022737"/>
    </source>
</evidence>
<dbReference type="AlphaFoldDB" id="A0A0N4XSG4"/>
<dbReference type="InterPro" id="IPR002486">
    <property type="entry name" value="Col_cuticle_N"/>
</dbReference>
<protein>
    <submittedName>
        <fullName evidence="6">Col_cuticle_N domain-containing protein</fullName>
    </submittedName>
</protein>
<evidence type="ECO:0000259" key="3">
    <source>
        <dbReference type="SMART" id="SM01088"/>
    </source>
</evidence>
<feature type="transmembrane region" description="Helical" evidence="2">
    <location>
        <begin position="6"/>
        <end position="31"/>
    </location>
</feature>
<dbReference type="Proteomes" id="UP000271162">
    <property type="component" value="Unassembled WGS sequence"/>
</dbReference>
<keyword evidence="5" id="KW-1185">Reference proteome</keyword>
<keyword evidence="2" id="KW-0472">Membrane</keyword>
<reference evidence="6" key="1">
    <citation type="submission" date="2017-02" db="UniProtKB">
        <authorList>
            <consortium name="WormBaseParasite"/>
        </authorList>
    </citation>
    <scope>IDENTIFICATION</scope>
</reference>
<evidence type="ECO:0000313" key="4">
    <source>
        <dbReference type="EMBL" id="VDL69056.1"/>
    </source>
</evidence>
<dbReference type="EMBL" id="UYSL01013313">
    <property type="protein sequence ID" value="VDL69056.1"/>
    <property type="molecule type" value="Genomic_DNA"/>
</dbReference>
<keyword evidence="2" id="KW-0812">Transmembrane</keyword>
<gene>
    <name evidence="4" type="ORF">NBR_LOCUS5467</name>
</gene>
<proteinExistence type="predicted"/>
<dbReference type="SMART" id="SM01088">
    <property type="entry name" value="Col_cuticle_N"/>
    <property type="match status" value="1"/>
</dbReference>
<dbReference type="STRING" id="27835.A0A0N4XSG4"/>
<keyword evidence="2" id="KW-1133">Transmembrane helix</keyword>
<accession>A0A0N4XSG4</accession>
<dbReference type="WBParaSite" id="NBR_0000546601-mRNA-1">
    <property type="protein sequence ID" value="NBR_0000546601-mRNA-1"/>
    <property type="gene ID" value="NBR_0000546601"/>
</dbReference>
<dbReference type="GO" id="GO:0042302">
    <property type="term" value="F:structural constituent of cuticle"/>
    <property type="evidence" value="ECO:0007669"/>
    <property type="project" value="InterPro"/>
</dbReference>
<evidence type="ECO:0000313" key="6">
    <source>
        <dbReference type="WBParaSite" id="NBR_0000546601-mRNA-1"/>
    </source>
</evidence>
<evidence type="ECO:0000313" key="5">
    <source>
        <dbReference type="Proteomes" id="UP000271162"/>
    </source>
</evidence>
<name>A0A0N4XSG4_NIPBR</name>
<reference evidence="4 5" key="2">
    <citation type="submission" date="2018-11" db="EMBL/GenBank/DDBJ databases">
        <authorList>
            <consortium name="Pathogen Informatics"/>
        </authorList>
    </citation>
    <scope>NUCLEOTIDE SEQUENCE [LARGE SCALE GENOMIC DNA]</scope>
</reference>
<feature type="domain" description="Nematode cuticle collagen N-terminal" evidence="3">
    <location>
        <begin position="7"/>
        <end position="59"/>
    </location>
</feature>
<dbReference type="Pfam" id="PF01484">
    <property type="entry name" value="Col_cuticle_N"/>
    <property type="match status" value="1"/>
</dbReference>